<keyword evidence="5" id="KW-0408">Iron</keyword>
<feature type="transmembrane region" description="Helical" evidence="9">
    <location>
        <begin position="12"/>
        <end position="30"/>
    </location>
</feature>
<protein>
    <recommendedName>
        <fullName evidence="10">CCHC-type domain-containing protein</fullName>
    </recommendedName>
</protein>
<keyword evidence="2" id="KW-0349">Heme</keyword>
<feature type="compositionally biased region" description="Polar residues" evidence="8">
    <location>
        <begin position="319"/>
        <end position="330"/>
    </location>
</feature>
<comment type="similarity">
    <text evidence="1">Belongs to the cytochrome P450 family.</text>
</comment>
<dbReference type="SUPFAM" id="SSF48264">
    <property type="entry name" value="Cytochrome P450"/>
    <property type="match status" value="1"/>
</dbReference>
<proteinExistence type="inferred from homology"/>
<keyword evidence="7" id="KW-0863">Zinc-finger</keyword>
<dbReference type="PANTHER" id="PTHR24302:SF15">
    <property type="entry name" value="FATTY-ACID PEROXYGENASE"/>
    <property type="match status" value="1"/>
</dbReference>
<evidence type="ECO:0000313" key="11">
    <source>
        <dbReference type="EMBL" id="KAH8038229.1"/>
    </source>
</evidence>
<evidence type="ECO:0000256" key="6">
    <source>
        <dbReference type="ARBA" id="ARBA00023033"/>
    </source>
</evidence>
<evidence type="ECO:0000259" key="10">
    <source>
        <dbReference type="PROSITE" id="PS50158"/>
    </source>
</evidence>
<evidence type="ECO:0000256" key="2">
    <source>
        <dbReference type="ARBA" id="ARBA00022617"/>
    </source>
</evidence>
<accession>A0A9J6EVQ2</accession>
<name>A0A9J6EVQ2_RHIMP</name>
<evidence type="ECO:0000256" key="4">
    <source>
        <dbReference type="ARBA" id="ARBA00023002"/>
    </source>
</evidence>
<dbReference type="AlphaFoldDB" id="A0A9J6EVQ2"/>
<reference evidence="11" key="1">
    <citation type="journal article" date="2020" name="Cell">
        <title>Large-Scale Comparative Analyses of Tick Genomes Elucidate Their Genetic Diversity and Vector Capacities.</title>
        <authorList>
            <consortium name="Tick Genome and Microbiome Consortium (TIGMIC)"/>
            <person name="Jia N."/>
            <person name="Wang J."/>
            <person name="Shi W."/>
            <person name="Du L."/>
            <person name="Sun Y."/>
            <person name="Zhan W."/>
            <person name="Jiang J.F."/>
            <person name="Wang Q."/>
            <person name="Zhang B."/>
            <person name="Ji P."/>
            <person name="Bell-Sakyi L."/>
            <person name="Cui X.M."/>
            <person name="Yuan T.T."/>
            <person name="Jiang B.G."/>
            <person name="Yang W.F."/>
            <person name="Lam T.T."/>
            <person name="Chang Q.C."/>
            <person name="Ding S.J."/>
            <person name="Wang X.J."/>
            <person name="Zhu J.G."/>
            <person name="Ruan X.D."/>
            <person name="Zhao L."/>
            <person name="Wei J.T."/>
            <person name="Ye R.Z."/>
            <person name="Que T.C."/>
            <person name="Du C.H."/>
            <person name="Zhou Y.H."/>
            <person name="Cheng J.X."/>
            <person name="Dai P.F."/>
            <person name="Guo W.B."/>
            <person name="Han X.H."/>
            <person name="Huang E.J."/>
            <person name="Li L.F."/>
            <person name="Wei W."/>
            <person name="Gao Y.C."/>
            <person name="Liu J.Z."/>
            <person name="Shao H.Z."/>
            <person name="Wang X."/>
            <person name="Wang C.C."/>
            <person name="Yang T.C."/>
            <person name="Huo Q.B."/>
            <person name="Li W."/>
            <person name="Chen H.Y."/>
            <person name="Chen S.E."/>
            <person name="Zhou L.G."/>
            <person name="Ni X.B."/>
            <person name="Tian J.H."/>
            <person name="Sheng Y."/>
            <person name="Liu T."/>
            <person name="Pan Y.S."/>
            <person name="Xia L.Y."/>
            <person name="Li J."/>
            <person name="Zhao F."/>
            <person name="Cao W.C."/>
        </authorList>
    </citation>
    <scope>NUCLEOTIDE SEQUENCE</scope>
    <source>
        <strain evidence="11">Rmic-2018</strain>
    </source>
</reference>
<keyword evidence="6" id="KW-0503">Monooxygenase</keyword>
<organism evidence="11 12">
    <name type="scientific">Rhipicephalus microplus</name>
    <name type="common">Cattle tick</name>
    <name type="synonym">Boophilus microplus</name>
    <dbReference type="NCBI Taxonomy" id="6941"/>
    <lineage>
        <taxon>Eukaryota</taxon>
        <taxon>Metazoa</taxon>
        <taxon>Ecdysozoa</taxon>
        <taxon>Arthropoda</taxon>
        <taxon>Chelicerata</taxon>
        <taxon>Arachnida</taxon>
        <taxon>Acari</taxon>
        <taxon>Parasitiformes</taxon>
        <taxon>Ixodida</taxon>
        <taxon>Ixodoidea</taxon>
        <taxon>Ixodidae</taxon>
        <taxon>Rhipicephalinae</taxon>
        <taxon>Rhipicephalus</taxon>
        <taxon>Boophilus</taxon>
    </lineage>
</organism>
<evidence type="ECO:0000256" key="5">
    <source>
        <dbReference type="ARBA" id="ARBA00023004"/>
    </source>
</evidence>
<evidence type="ECO:0000313" key="12">
    <source>
        <dbReference type="Proteomes" id="UP000821866"/>
    </source>
</evidence>
<keyword evidence="3" id="KW-0479">Metal-binding</keyword>
<keyword evidence="12" id="KW-1185">Reference proteome</keyword>
<dbReference type="GO" id="GO:0008270">
    <property type="term" value="F:zinc ion binding"/>
    <property type="evidence" value="ECO:0007669"/>
    <property type="project" value="UniProtKB-KW"/>
</dbReference>
<dbReference type="GO" id="GO:0008395">
    <property type="term" value="F:steroid hydroxylase activity"/>
    <property type="evidence" value="ECO:0007669"/>
    <property type="project" value="TreeGrafter"/>
</dbReference>
<feature type="region of interest" description="Disordered" evidence="8">
    <location>
        <begin position="303"/>
        <end position="330"/>
    </location>
</feature>
<reference evidence="11" key="2">
    <citation type="submission" date="2021-09" db="EMBL/GenBank/DDBJ databases">
        <authorList>
            <person name="Jia N."/>
            <person name="Wang J."/>
            <person name="Shi W."/>
            <person name="Du L."/>
            <person name="Sun Y."/>
            <person name="Zhan W."/>
            <person name="Jiang J."/>
            <person name="Wang Q."/>
            <person name="Zhang B."/>
            <person name="Ji P."/>
            <person name="Sakyi L.B."/>
            <person name="Cui X."/>
            <person name="Yuan T."/>
            <person name="Jiang B."/>
            <person name="Yang W."/>
            <person name="Lam T.T.-Y."/>
            <person name="Chang Q."/>
            <person name="Ding S."/>
            <person name="Wang X."/>
            <person name="Zhu J."/>
            <person name="Ruan X."/>
            <person name="Zhao L."/>
            <person name="Wei J."/>
            <person name="Que T."/>
            <person name="Du C."/>
            <person name="Cheng J."/>
            <person name="Dai P."/>
            <person name="Han X."/>
            <person name="Huang E."/>
            <person name="Gao Y."/>
            <person name="Liu J."/>
            <person name="Shao H."/>
            <person name="Ye R."/>
            <person name="Li L."/>
            <person name="Wei W."/>
            <person name="Wang X."/>
            <person name="Wang C."/>
            <person name="Huo Q."/>
            <person name="Li W."/>
            <person name="Guo W."/>
            <person name="Chen H."/>
            <person name="Chen S."/>
            <person name="Zhou L."/>
            <person name="Zhou L."/>
            <person name="Ni X."/>
            <person name="Tian J."/>
            <person name="Zhou Y."/>
            <person name="Sheng Y."/>
            <person name="Liu T."/>
            <person name="Pan Y."/>
            <person name="Xia L."/>
            <person name="Li J."/>
            <person name="Zhao F."/>
            <person name="Cao W."/>
        </authorList>
    </citation>
    <scope>NUCLEOTIDE SEQUENCE</scope>
    <source>
        <strain evidence="11">Rmic-2018</strain>
        <tissue evidence="11">Larvae</tissue>
    </source>
</reference>
<feature type="domain" description="CCHC-type" evidence="10">
    <location>
        <begin position="353"/>
        <end position="366"/>
    </location>
</feature>
<dbReference type="PANTHER" id="PTHR24302">
    <property type="entry name" value="CYTOCHROME P450 FAMILY 3"/>
    <property type="match status" value="1"/>
</dbReference>
<keyword evidence="4" id="KW-0560">Oxidoreductase</keyword>
<dbReference type="VEuPathDB" id="VectorBase:LOC119179642"/>
<dbReference type="EMBL" id="JABSTU010000002">
    <property type="protein sequence ID" value="KAH8038229.1"/>
    <property type="molecule type" value="Genomic_DNA"/>
</dbReference>
<dbReference type="GO" id="GO:0005506">
    <property type="term" value="F:iron ion binding"/>
    <property type="evidence" value="ECO:0007669"/>
    <property type="project" value="InterPro"/>
</dbReference>
<comment type="caution">
    <text evidence="11">The sequence shown here is derived from an EMBL/GenBank/DDBJ whole genome shotgun (WGS) entry which is preliminary data.</text>
</comment>
<dbReference type="InterPro" id="IPR001128">
    <property type="entry name" value="Cyt_P450"/>
</dbReference>
<dbReference type="PROSITE" id="PS50158">
    <property type="entry name" value="ZF_CCHC"/>
    <property type="match status" value="1"/>
</dbReference>
<evidence type="ECO:0000256" key="9">
    <source>
        <dbReference type="SAM" id="Phobius"/>
    </source>
</evidence>
<dbReference type="GO" id="GO:0003676">
    <property type="term" value="F:nucleic acid binding"/>
    <property type="evidence" value="ECO:0007669"/>
    <property type="project" value="InterPro"/>
</dbReference>
<evidence type="ECO:0000256" key="3">
    <source>
        <dbReference type="ARBA" id="ARBA00022723"/>
    </source>
</evidence>
<gene>
    <name evidence="11" type="ORF">HPB51_025049</name>
</gene>
<dbReference type="Proteomes" id="UP000821866">
    <property type="component" value="Chromosome 10"/>
</dbReference>
<evidence type="ECO:0000256" key="1">
    <source>
        <dbReference type="ARBA" id="ARBA00010617"/>
    </source>
</evidence>
<keyword evidence="9" id="KW-0472">Membrane</keyword>
<sequence>MIRNSVLSNYDALSWTTIVIIAVYVLYRLVRSRQKTFNYFKEIGIPGPEPSLIWGNLAEYHKKGFVHAITDWSAKYGDVFGFYNGDLPMLVVKDLDFIAYVFVKDFKNFTDREYEKKSEEPHITANHRLFSRGCEWKRTRSCMSQAFTSNKLKQMMQDLEKSADLFVETLGNFADSGRELAIHKPLQGLALDYTGRAAFGLDCCFQRNLSHSFMRAALEVVHGLMTGPFHMIALDPKSKAGMTLQEVELNTTVMMVAGQIVREELGRRDAVNPPRAPAINTSPPYDAMCAAVDATLYDVPQSRAPEPPTDNLHHRRGFQNASRQPPTMVSSWDDHAHMAPRGRFGDVREAPVCYNCGFRGHVARFCGQRRRPQQRYYEGPSPSSRQNRWRGGMRSMRDAYDGDGFQQTIHSDTHVGRNFHRNLRNDSPSSVRSLTPPTTRRFRSPSPGRRVTSPPPGN</sequence>
<dbReference type="GO" id="GO:0016705">
    <property type="term" value="F:oxidoreductase activity, acting on paired donors, with incorporation or reduction of molecular oxygen"/>
    <property type="evidence" value="ECO:0007669"/>
    <property type="project" value="InterPro"/>
</dbReference>
<keyword evidence="7" id="KW-0862">Zinc</keyword>
<evidence type="ECO:0000256" key="8">
    <source>
        <dbReference type="SAM" id="MobiDB-lite"/>
    </source>
</evidence>
<dbReference type="GO" id="GO:0020037">
    <property type="term" value="F:heme binding"/>
    <property type="evidence" value="ECO:0007669"/>
    <property type="project" value="InterPro"/>
</dbReference>
<feature type="compositionally biased region" description="Low complexity" evidence="8">
    <location>
        <begin position="432"/>
        <end position="450"/>
    </location>
</feature>
<dbReference type="InterPro" id="IPR036396">
    <property type="entry name" value="Cyt_P450_sf"/>
</dbReference>
<feature type="region of interest" description="Disordered" evidence="8">
    <location>
        <begin position="373"/>
        <end position="458"/>
    </location>
</feature>
<dbReference type="InterPro" id="IPR001878">
    <property type="entry name" value="Znf_CCHC"/>
</dbReference>
<keyword evidence="9" id="KW-1133">Transmembrane helix</keyword>
<dbReference type="Pfam" id="PF00067">
    <property type="entry name" value="p450"/>
    <property type="match status" value="1"/>
</dbReference>
<keyword evidence="9" id="KW-0812">Transmembrane</keyword>
<dbReference type="Gene3D" id="1.10.630.10">
    <property type="entry name" value="Cytochrome P450"/>
    <property type="match status" value="1"/>
</dbReference>
<evidence type="ECO:0000256" key="7">
    <source>
        <dbReference type="PROSITE-ProRule" id="PRU00047"/>
    </source>
</evidence>
<dbReference type="InterPro" id="IPR050705">
    <property type="entry name" value="Cytochrome_P450_3A"/>
</dbReference>